<sequence length="188" mass="21855">MSSDDEDPEFAAQLLSAIEESKEEEKNRKLRKMTNSFPTLPYDVIHKNLHLTDEEMVLILSQLVENQRLEEEKTQQAQKVFTDGAAKPIDQALFSENIDMAKFYKEQVAEALWAELVRRQGFLDVTNVTRSTSEQTKISLFLRDHFTMVKMSAISRMVQDRDFYQCILIMALCGYEGFEERLRGRSCK</sequence>
<organism evidence="1 2">
    <name type="scientific">Mesorhabditis belari</name>
    <dbReference type="NCBI Taxonomy" id="2138241"/>
    <lineage>
        <taxon>Eukaryota</taxon>
        <taxon>Metazoa</taxon>
        <taxon>Ecdysozoa</taxon>
        <taxon>Nematoda</taxon>
        <taxon>Chromadorea</taxon>
        <taxon>Rhabditida</taxon>
        <taxon>Rhabditina</taxon>
        <taxon>Rhabditomorpha</taxon>
        <taxon>Rhabditoidea</taxon>
        <taxon>Rhabditidae</taxon>
        <taxon>Mesorhabditinae</taxon>
        <taxon>Mesorhabditis</taxon>
    </lineage>
</organism>
<keyword evidence="1" id="KW-1185">Reference proteome</keyword>
<protein>
    <submittedName>
        <fullName evidence="2">Uncharacterized protein</fullName>
    </submittedName>
</protein>
<accession>A0AAF3EEV2</accession>
<name>A0AAF3EEV2_9BILA</name>
<evidence type="ECO:0000313" key="2">
    <source>
        <dbReference type="WBParaSite" id="MBELARI_LOCUS12494"/>
    </source>
</evidence>
<dbReference type="WBParaSite" id="MBELARI_LOCUS12494">
    <property type="protein sequence ID" value="MBELARI_LOCUS12494"/>
    <property type="gene ID" value="MBELARI_LOCUS12494"/>
</dbReference>
<evidence type="ECO:0000313" key="1">
    <source>
        <dbReference type="Proteomes" id="UP000887575"/>
    </source>
</evidence>
<dbReference type="Proteomes" id="UP000887575">
    <property type="component" value="Unassembled WGS sequence"/>
</dbReference>
<dbReference type="AlphaFoldDB" id="A0AAF3EEV2"/>
<reference evidence="2" key="1">
    <citation type="submission" date="2024-02" db="UniProtKB">
        <authorList>
            <consortium name="WormBaseParasite"/>
        </authorList>
    </citation>
    <scope>IDENTIFICATION</scope>
</reference>
<proteinExistence type="predicted"/>